<protein>
    <recommendedName>
        <fullName evidence="3">F-box domain-containing protein</fullName>
    </recommendedName>
</protein>
<keyword evidence="2" id="KW-1185">Reference proteome</keyword>
<dbReference type="STRING" id="52247.A0A4T0X7B8"/>
<evidence type="ECO:0000313" key="1">
    <source>
        <dbReference type="EMBL" id="TID31285.1"/>
    </source>
</evidence>
<evidence type="ECO:0000313" key="2">
    <source>
        <dbReference type="Proteomes" id="UP000307173"/>
    </source>
</evidence>
<reference evidence="1 2" key="1">
    <citation type="journal article" date="2019" name="Front. Genet.">
        <title>Whole-Genome Sequencing of the Opportunistic Yeast Pathogen Candida inconspicua Uncovers Its Hybrid Origin.</title>
        <authorList>
            <person name="Mixao V."/>
            <person name="Hansen A.P."/>
            <person name="Saus E."/>
            <person name="Boekhout T."/>
            <person name="Lass-Florl C."/>
            <person name="Gabaldon T."/>
        </authorList>
    </citation>
    <scope>NUCLEOTIDE SEQUENCE [LARGE SCALE GENOMIC DNA]</scope>
    <source>
        <strain evidence="1 2">CBS 180</strain>
    </source>
</reference>
<dbReference type="Proteomes" id="UP000307173">
    <property type="component" value="Unassembled WGS sequence"/>
</dbReference>
<accession>A0A4T0X7B8</accession>
<gene>
    <name evidence="1" type="ORF">CANINC_000126</name>
</gene>
<organism evidence="1 2">
    <name type="scientific">Pichia inconspicua</name>
    <dbReference type="NCBI Taxonomy" id="52247"/>
    <lineage>
        <taxon>Eukaryota</taxon>
        <taxon>Fungi</taxon>
        <taxon>Dikarya</taxon>
        <taxon>Ascomycota</taxon>
        <taxon>Saccharomycotina</taxon>
        <taxon>Pichiomycetes</taxon>
        <taxon>Pichiales</taxon>
        <taxon>Pichiaceae</taxon>
        <taxon>Pichia</taxon>
    </lineage>
</organism>
<dbReference type="OrthoDB" id="5297217at2759"/>
<evidence type="ECO:0008006" key="3">
    <source>
        <dbReference type="Google" id="ProtNLM"/>
    </source>
</evidence>
<comment type="caution">
    <text evidence="1">The sequence shown here is derived from an EMBL/GenBank/DDBJ whole genome shotgun (WGS) entry which is preliminary data.</text>
</comment>
<sequence length="595" mass="70732">MTSTRKLSESANKDGNVLERCKGAIHPNRIIKSKGPKLNIIHFKDFPQLVFDIVCKNISVKDVLSLSQTCKTIQKKVEFKIYKKMKIEDIDHIEDEDELEIQRHFGFFKDESLENESWWVSNDVSSIRSPRKLLYFIYNIISNPVHGKYLKAIEISPVLKPSPWQRRNDDESNMNNSIWHKTLDNFLSSGELEYIQKKFLFFDSSLTLFDCLKKLLQYTPNLERLILSRFSLALTLDLITRTSNLKELKIMVYEHDVFVDVPFDNLTKLEKLRIKFQENTEPFLEKISSKLLDCNVLQKLKSLQLRYDKTDFNHQSNITWFSFFKPLINNGLVFEQLNYLELKDCFFDTFQKDLIDKLSIIIPFEQLEGISLQIYEYSHPDMKNSSYICDSYKNHENTALSYISSKLKNIREVKIKPTKNCKNCQINSVLYFLRSHPQLRNIWLSTDSLNKENYNQLINTLHAFRNLDQLAFFDEFSNKKLTSDLKNWFIIQNKVYSFDIFKNYESEYLRQDLSPLFDCYIIDEFKSFNERELDLLVLFWRKALAEYGLENLLRTENCGATQVKLFGYNFKVDRIRRVFMLYISKDFGYVDLYFY</sequence>
<dbReference type="AlphaFoldDB" id="A0A4T0X7B8"/>
<proteinExistence type="predicted"/>
<dbReference type="EMBL" id="SELW01000033">
    <property type="protein sequence ID" value="TID31285.1"/>
    <property type="molecule type" value="Genomic_DNA"/>
</dbReference>
<name>A0A4T0X7B8_9ASCO</name>